<evidence type="ECO:0000313" key="2">
    <source>
        <dbReference type="RefSeq" id="XP_017879394.1"/>
    </source>
</evidence>
<dbReference type="RefSeq" id="XP_017879394.1">
    <property type="nucleotide sequence ID" value="XM_018023905.2"/>
</dbReference>
<dbReference type="KEGG" id="ccal:108624522"/>
<accession>A0AAJ7IXL4</accession>
<organism evidence="1 2">
    <name type="scientific">Ceratina calcarata</name>
    <dbReference type="NCBI Taxonomy" id="156304"/>
    <lineage>
        <taxon>Eukaryota</taxon>
        <taxon>Metazoa</taxon>
        <taxon>Ecdysozoa</taxon>
        <taxon>Arthropoda</taxon>
        <taxon>Hexapoda</taxon>
        <taxon>Insecta</taxon>
        <taxon>Pterygota</taxon>
        <taxon>Neoptera</taxon>
        <taxon>Endopterygota</taxon>
        <taxon>Hymenoptera</taxon>
        <taxon>Apocrita</taxon>
        <taxon>Aculeata</taxon>
        <taxon>Apoidea</taxon>
        <taxon>Anthophila</taxon>
        <taxon>Apidae</taxon>
        <taxon>Ceratina</taxon>
        <taxon>Zadontomerus</taxon>
    </lineage>
</organism>
<reference evidence="2" key="1">
    <citation type="submission" date="2025-08" db="UniProtKB">
        <authorList>
            <consortium name="RefSeq"/>
        </authorList>
    </citation>
    <scope>IDENTIFICATION</scope>
    <source>
        <tissue evidence="2">Whole body</tissue>
    </source>
</reference>
<protein>
    <submittedName>
        <fullName evidence="2">Uncharacterized protein LOC108624522</fullName>
    </submittedName>
</protein>
<gene>
    <name evidence="2" type="primary">LOC108624522</name>
</gene>
<sequence length="674" mass="79388">MDIIVKTILNYKCNRTRTLFQRLYKRSYYTSKSNYSIFNNEFRGCPGRYFLSSNRHKSSAVNEPCRQNIEKCEITIPEHKIIHSYLQNSKYYDNTIMSPIRATATVTSEEIEELYNKQWHNQSVQDIMNDMKKLTYCHLCGSRFEKSLVDSILQALTPKLSELDSDQIKTLMQHLVALKDVIERDYISRRFFKALDKECIKHFFKSNVQEMLLIVDAFYQLQRHESDYLWRAIRKLGSKYYKLSGKELVQLLFVINIPIGPLEINMFEIECRLEDCIEDLTGDEIGIIARGFFLQKRSIRNRNLMSAMLKKLTTCLNHMDSSNVASVMKILRYSETLYCMLEIQQLLKALHPEIPRVSLRCLTHIMHALGGIRIYDEELINSILDRVINEMKQARLKDIERIIYGICAVTPFTNYYTDVCHRLINEIMMSYKTYRMHEINTYQVCFVRILSFLTIKNLYVPELIQFAFEPSFVQKTYKSNLRLLTNEYLILHCSIKIELPYYTGPLLSEKLYEYLTKKFSYYDDVYRKDNNVKLRTEIVFICKNKLGLNVSVDYILPHYANKDIILGLDEHDNPVDVEPILSAMPPASIKSINSNELQRIKWKIILAVPNIVNVMGHDGYIGNVHRKYRQLKTIGYTPIVIAEDKWNYLSQENEKENYLRQLIFEETSHNLSKT</sequence>
<name>A0AAJ7IXL4_9HYME</name>
<proteinExistence type="predicted"/>
<dbReference type="Proteomes" id="UP000694925">
    <property type="component" value="Unplaced"/>
</dbReference>
<evidence type="ECO:0000313" key="1">
    <source>
        <dbReference type="Proteomes" id="UP000694925"/>
    </source>
</evidence>
<keyword evidence="1" id="KW-1185">Reference proteome</keyword>
<dbReference type="GeneID" id="108624522"/>
<dbReference type="AlphaFoldDB" id="A0AAJ7IXL4"/>